<keyword evidence="7" id="KW-0408">Iron</keyword>
<evidence type="ECO:0000256" key="12">
    <source>
        <dbReference type="SAM" id="MobiDB-lite"/>
    </source>
</evidence>
<sequence length="140" mass="15783">MLFFTKTALGNLLRKYSTRMYPHVVREPFKDARGELYNEIDKCIFCMKCSKVCPSQCITVDNKAATWECDPFACVYCGVCVENCPVSCLHMKPAYRKAVYDREMIHMQGELKKKKAASAQKTAPELATAANPDDLGESPE</sequence>
<proteinExistence type="predicted"/>
<feature type="region of interest" description="Disordered" evidence="12">
    <location>
        <begin position="111"/>
        <end position="140"/>
    </location>
</feature>
<reference evidence="14 15" key="1">
    <citation type="journal article" date="2011" name="J. Bacteriol.">
        <title>Genome sequence of the mercury-methylating and pleomorphic Desulfovibrio africanus Strain Walvis Bay.</title>
        <authorList>
            <person name="Brown S.D."/>
            <person name="Wall J.D."/>
            <person name="Kucken A.M."/>
            <person name="Gilmour C.C."/>
            <person name="Podar M."/>
            <person name="Brandt C.C."/>
            <person name="Teshima H."/>
            <person name="Detter J.C."/>
            <person name="Han C.S."/>
            <person name="Land M.L."/>
            <person name="Lucas S."/>
            <person name="Han J."/>
            <person name="Pennacchio L."/>
            <person name="Nolan M."/>
            <person name="Pitluck S."/>
            <person name="Woyke T."/>
            <person name="Goodwin L."/>
            <person name="Palumbo A.V."/>
            <person name="Elias D.A."/>
        </authorList>
    </citation>
    <scope>NUCLEOTIDE SEQUENCE [LARGE SCALE GENOMIC DNA]</scope>
    <source>
        <strain evidence="14 15">Walvis Bay</strain>
    </source>
</reference>
<evidence type="ECO:0000256" key="1">
    <source>
        <dbReference type="ARBA" id="ARBA00022475"/>
    </source>
</evidence>
<evidence type="ECO:0000256" key="7">
    <source>
        <dbReference type="ARBA" id="ARBA00023004"/>
    </source>
</evidence>
<keyword evidence="10" id="KW-0830">Ubiquinone</keyword>
<dbReference type="GO" id="GO:0016651">
    <property type="term" value="F:oxidoreductase activity, acting on NAD(P)H"/>
    <property type="evidence" value="ECO:0007669"/>
    <property type="project" value="InterPro"/>
</dbReference>
<feature type="domain" description="4Fe-4S ferredoxin-type" evidence="13">
    <location>
        <begin position="65"/>
        <end position="94"/>
    </location>
</feature>
<dbReference type="InterPro" id="IPR010226">
    <property type="entry name" value="NADH_quinone_OxRdtase_chainI"/>
</dbReference>
<dbReference type="AlphaFoldDB" id="F3YVX5"/>
<dbReference type="SUPFAM" id="SSF54862">
    <property type="entry name" value="4Fe-4S ferredoxins"/>
    <property type="match status" value="1"/>
</dbReference>
<protein>
    <submittedName>
        <fullName evidence="14">4Fe-4S ferredoxin iron-sulfur binding domain-containing protein</fullName>
    </submittedName>
</protein>
<dbReference type="PROSITE" id="PS00198">
    <property type="entry name" value="4FE4S_FER_1"/>
    <property type="match status" value="2"/>
</dbReference>
<dbReference type="InterPro" id="IPR017896">
    <property type="entry name" value="4Fe4S_Fe-S-bd"/>
</dbReference>
<feature type="domain" description="4Fe-4S ferredoxin-type" evidence="13">
    <location>
        <begin position="33"/>
        <end position="63"/>
    </location>
</feature>
<keyword evidence="2" id="KW-0004">4Fe-4S</keyword>
<evidence type="ECO:0000256" key="5">
    <source>
        <dbReference type="ARBA" id="ARBA00022737"/>
    </source>
</evidence>
<keyword evidence="1" id="KW-1003">Cell membrane</keyword>
<keyword evidence="8" id="KW-0411">Iron-sulfur</keyword>
<evidence type="ECO:0000259" key="13">
    <source>
        <dbReference type="PROSITE" id="PS51379"/>
    </source>
</evidence>
<dbReference type="GO" id="GO:0051539">
    <property type="term" value="F:4 iron, 4 sulfur cluster binding"/>
    <property type="evidence" value="ECO:0007669"/>
    <property type="project" value="UniProtKB-KW"/>
</dbReference>
<keyword evidence="6" id="KW-1278">Translocase</keyword>
<evidence type="ECO:0000256" key="8">
    <source>
        <dbReference type="ARBA" id="ARBA00023014"/>
    </source>
</evidence>
<dbReference type="PROSITE" id="PS51379">
    <property type="entry name" value="4FE4S_FER_2"/>
    <property type="match status" value="2"/>
</dbReference>
<dbReference type="Pfam" id="PF12838">
    <property type="entry name" value="Fer4_7"/>
    <property type="match status" value="1"/>
</dbReference>
<evidence type="ECO:0000256" key="6">
    <source>
        <dbReference type="ARBA" id="ARBA00022967"/>
    </source>
</evidence>
<organism evidence="14 15">
    <name type="scientific">Desulfocurvibacter africanus subsp. africanus str. Walvis Bay</name>
    <dbReference type="NCBI Taxonomy" id="690850"/>
    <lineage>
        <taxon>Bacteria</taxon>
        <taxon>Pseudomonadati</taxon>
        <taxon>Thermodesulfobacteriota</taxon>
        <taxon>Desulfovibrionia</taxon>
        <taxon>Desulfovibrionales</taxon>
        <taxon>Desulfovibrionaceae</taxon>
        <taxon>Desulfocurvibacter</taxon>
    </lineage>
</organism>
<dbReference type="eggNOG" id="COG1143">
    <property type="taxonomic scope" value="Bacteria"/>
</dbReference>
<keyword evidence="15" id="KW-1185">Reference proteome</keyword>
<keyword evidence="4" id="KW-0479">Metal-binding</keyword>
<evidence type="ECO:0000313" key="14">
    <source>
        <dbReference type="EMBL" id="EGJ48933.1"/>
    </source>
</evidence>
<accession>F3YVX5</accession>
<dbReference type="InterPro" id="IPR017900">
    <property type="entry name" value="4Fe4S_Fe_S_CS"/>
</dbReference>
<dbReference type="KEGG" id="daf:Desaf_0580"/>
<keyword evidence="3" id="KW-0874">Quinone</keyword>
<dbReference type="PANTHER" id="PTHR10849:SF24">
    <property type="entry name" value="NADH-QUINONE OXIDOREDUCTASE SUBUNIT I 2"/>
    <property type="match status" value="1"/>
</dbReference>
<keyword evidence="11" id="KW-0472">Membrane</keyword>
<gene>
    <name evidence="14" type="ORF">Desaf_0580</name>
</gene>
<evidence type="ECO:0000313" key="15">
    <source>
        <dbReference type="Proteomes" id="UP000007844"/>
    </source>
</evidence>
<dbReference type="GO" id="GO:0046872">
    <property type="term" value="F:metal ion binding"/>
    <property type="evidence" value="ECO:0007669"/>
    <property type="project" value="UniProtKB-KW"/>
</dbReference>
<name>F3YVX5_DESAF</name>
<evidence type="ECO:0000256" key="4">
    <source>
        <dbReference type="ARBA" id="ARBA00022723"/>
    </source>
</evidence>
<dbReference type="Gene3D" id="3.30.70.3270">
    <property type="match status" value="1"/>
</dbReference>
<evidence type="ECO:0000256" key="11">
    <source>
        <dbReference type="ARBA" id="ARBA00023136"/>
    </source>
</evidence>
<dbReference type="Proteomes" id="UP000007844">
    <property type="component" value="Chromosome"/>
</dbReference>
<dbReference type="GO" id="GO:0016020">
    <property type="term" value="C:membrane"/>
    <property type="evidence" value="ECO:0007669"/>
    <property type="project" value="InterPro"/>
</dbReference>
<evidence type="ECO:0000256" key="9">
    <source>
        <dbReference type="ARBA" id="ARBA00023027"/>
    </source>
</evidence>
<keyword evidence="5" id="KW-0677">Repeat</keyword>
<dbReference type="EMBL" id="CP003221">
    <property type="protein sequence ID" value="EGJ48933.1"/>
    <property type="molecule type" value="Genomic_DNA"/>
</dbReference>
<dbReference type="PANTHER" id="PTHR10849">
    <property type="entry name" value="NADH DEHYDROGENASE UBIQUINONE IRON-SULFUR PROTEIN 8, MITOCHONDRIAL"/>
    <property type="match status" value="1"/>
</dbReference>
<dbReference type="RefSeq" id="WP_005986923.1">
    <property type="nucleotide sequence ID" value="NC_016629.1"/>
</dbReference>
<dbReference type="HOGENOM" id="CLU_067218_4_6_7"/>
<evidence type="ECO:0000256" key="2">
    <source>
        <dbReference type="ARBA" id="ARBA00022485"/>
    </source>
</evidence>
<evidence type="ECO:0000256" key="3">
    <source>
        <dbReference type="ARBA" id="ARBA00022719"/>
    </source>
</evidence>
<dbReference type="STRING" id="690850.Desaf_0580"/>
<dbReference type="GO" id="GO:0048038">
    <property type="term" value="F:quinone binding"/>
    <property type="evidence" value="ECO:0007669"/>
    <property type="project" value="UniProtKB-KW"/>
</dbReference>
<evidence type="ECO:0000256" key="10">
    <source>
        <dbReference type="ARBA" id="ARBA00023075"/>
    </source>
</evidence>
<keyword evidence="9" id="KW-0520">NAD</keyword>